<proteinExistence type="predicted"/>
<dbReference type="Gene3D" id="3.30.70.2390">
    <property type="match status" value="1"/>
</dbReference>
<organism evidence="4 5">
    <name type="scientific">Micropruina glycogenica</name>
    <dbReference type="NCBI Taxonomy" id="75385"/>
    <lineage>
        <taxon>Bacteria</taxon>
        <taxon>Bacillati</taxon>
        <taxon>Actinomycetota</taxon>
        <taxon>Actinomycetes</taxon>
        <taxon>Propionibacteriales</taxon>
        <taxon>Nocardioidaceae</taxon>
        <taxon>Micropruina</taxon>
    </lineage>
</organism>
<feature type="domain" description="LytR/CpsA/Psr regulator C-terminal" evidence="3">
    <location>
        <begin position="58"/>
        <end position="141"/>
    </location>
</feature>
<keyword evidence="2" id="KW-1133">Transmembrane helix</keyword>
<evidence type="ECO:0000259" key="3">
    <source>
        <dbReference type="Pfam" id="PF13399"/>
    </source>
</evidence>
<keyword evidence="5" id="KW-1185">Reference proteome</keyword>
<feature type="transmembrane region" description="Helical" evidence="2">
    <location>
        <begin position="12"/>
        <end position="29"/>
    </location>
</feature>
<evidence type="ECO:0000313" key="5">
    <source>
        <dbReference type="Proteomes" id="UP000238164"/>
    </source>
</evidence>
<evidence type="ECO:0000256" key="1">
    <source>
        <dbReference type="SAM" id="MobiDB-lite"/>
    </source>
</evidence>
<reference evidence="4 5" key="1">
    <citation type="submission" date="2018-02" db="EMBL/GenBank/DDBJ databases">
        <authorList>
            <person name="Cohen D.B."/>
            <person name="Kent A.D."/>
        </authorList>
    </citation>
    <scope>NUCLEOTIDE SEQUENCE [LARGE SCALE GENOMIC DNA]</scope>
    <source>
        <strain evidence="4">1</strain>
    </source>
</reference>
<feature type="region of interest" description="Disordered" evidence="1">
    <location>
        <begin position="167"/>
        <end position="191"/>
    </location>
</feature>
<dbReference type="Pfam" id="PF13399">
    <property type="entry name" value="LytR_C"/>
    <property type="match status" value="1"/>
</dbReference>
<gene>
    <name evidence="4" type="ORF">MPLG2_3364</name>
</gene>
<dbReference type="EMBL" id="LT985188">
    <property type="protein sequence ID" value="SPD88394.1"/>
    <property type="molecule type" value="Genomic_DNA"/>
</dbReference>
<dbReference type="OrthoDB" id="3727388at2"/>
<keyword evidence="2" id="KW-0472">Membrane</keyword>
<dbReference type="InterPro" id="IPR027381">
    <property type="entry name" value="LytR/CpsA/Psr_C"/>
</dbReference>
<protein>
    <submittedName>
        <fullName evidence="4">Putative membrane protein</fullName>
    </submittedName>
</protein>
<sequence length="191" mass="19984">MRQVIRVFKTPVTLIILLALVAVGGWWGLKNATAAIPPRPPEPCVKVDVGGKLTPNYVTVRTLNAGLRGGLAKRVSTEMRAVGYYILKVNNSDQKFAETVVIGNSKDDPEVKLVAGFFKNAKTQGDGRIDHVVDVLLGDDYAGKAAKPLTSIAVDGPVCLPPLPASEASATAAPVATPSASPSASPSKTKK</sequence>
<dbReference type="AlphaFoldDB" id="A0A2N9JK15"/>
<dbReference type="KEGG" id="mgg:MPLG2_3364"/>
<dbReference type="Proteomes" id="UP000238164">
    <property type="component" value="Chromosome 1"/>
</dbReference>
<evidence type="ECO:0000313" key="4">
    <source>
        <dbReference type="EMBL" id="SPD88394.1"/>
    </source>
</evidence>
<keyword evidence="2" id="KW-0812">Transmembrane</keyword>
<accession>A0A2N9JK15</accession>
<evidence type="ECO:0000256" key="2">
    <source>
        <dbReference type="SAM" id="Phobius"/>
    </source>
</evidence>
<name>A0A2N9JK15_9ACTN</name>